<feature type="transmembrane region" description="Helical" evidence="7">
    <location>
        <begin position="299"/>
        <end position="316"/>
    </location>
</feature>
<feature type="transmembrane region" description="Helical" evidence="7">
    <location>
        <begin position="430"/>
        <end position="452"/>
    </location>
</feature>
<evidence type="ECO:0000313" key="8">
    <source>
        <dbReference type="EMBL" id="OBA28841.1"/>
    </source>
</evidence>
<feature type="transmembrane region" description="Helical" evidence="7">
    <location>
        <begin position="105"/>
        <end position="127"/>
    </location>
</feature>
<evidence type="ECO:0000256" key="7">
    <source>
        <dbReference type="SAM" id="Phobius"/>
    </source>
</evidence>
<comment type="similarity">
    <text evidence="6">Belongs to the major facilitator superfamily. Allantoate permease family.</text>
</comment>
<evidence type="ECO:0000256" key="2">
    <source>
        <dbReference type="ARBA" id="ARBA00022448"/>
    </source>
</evidence>
<keyword evidence="3 7" id="KW-0812">Transmembrane</keyword>
<evidence type="ECO:0000313" key="9">
    <source>
        <dbReference type="Proteomes" id="UP000092321"/>
    </source>
</evidence>
<dbReference type="InterPro" id="IPR011701">
    <property type="entry name" value="MFS"/>
</dbReference>
<name>A0A1B7TJC0_9ASCO</name>
<feature type="transmembrane region" description="Helical" evidence="7">
    <location>
        <begin position="336"/>
        <end position="358"/>
    </location>
</feature>
<keyword evidence="9" id="KW-1185">Reference proteome</keyword>
<dbReference type="EMBL" id="LXPE01000002">
    <property type="protein sequence ID" value="OBA28841.1"/>
    <property type="molecule type" value="Genomic_DNA"/>
</dbReference>
<dbReference type="Gene3D" id="1.20.1250.20">
    <property type="entry name" value="MFS general substrate transporter like domains"/>
    <property type="match status" value="1"/>
</dbReference>
<dbReference type="PANTHER" id="PTHR43791">
    <property type="entry name" value="PERMEASE-RELATED"/>
    <property type="match status" value="1"/>
</dbReference>
<feature type="transmembrane region" description="Helical" evidence="7">
    <location>
        <begin position="396"/>
        <end position="418"/>
    </location>
</feature>
<reference evidence="9" key="1">
    <citation type="journal article" date="2016" name="Proc. Natl. Acad. Sci. U.S.A.">
        <title>Comparative genomics of biotechnologically important yeasts.</title>
        <authorList>
            <person name="Riley R."/>
            <person name="Haridas S."/>
            <person name="Wolfe K.H."/>
            <person name="Lopes M.R."/>
            <person name="Hittinger C.T."/>
            <person name="Goeker M."/>
            <person name="Salamov A.A."/>
            <person name="Wisecaver J.H."/>
            <person name="Long T.M."/>
            <person name="Calvey C.H."/>
            <person name="Aerts A.L."/>
            <person name="Barry K.W."/>
            <person name="Choi C."/>
            <person name="Clum A."/>
            <person name="Coughlan A.Y."/>
            <person name="Deshpande S."/>
            <person name="Douglass A.P."/>
            <person name="Hanson S.J."/>
            <person name="Klenk H.-P."/>
            <person name="LaButti K.M."/>
            <person name="Lapidus A."/>
            <person name="Lindquist E.A."/>
            <person name="Lipzen A.M."/>
            <person name="Meier-Kolthoff J.P."/>
            <person name="Ohm R.A."/>
            <person name="Otillar R.P."/>
            <person name="Pangilinan J.L."/>
            <person name="Peng Y."/>
            <person name="Rokas A."/>
            <person name="Rosa C.A."/>
            <person name="Scheuner C."/>
            <person name="Sibirny A.A."/>
            <person name="Slot J.C."/>
            <person name="Stielow J.B."/>
            <person name="Sun H."/>
            <person name="Kurtzman C.P."/>
            <person name="Blackwell M."/>
            <person name="Grigoriev I.V."/>
            <person name="Jeffries T.W."/>
        </authorList>
    </citation>
    <scope>NUCLEOTIDE SEQUENCE [LARGE SCALE GENOMIC DNA]</scope>
    <source>
        <strain evidence="9">NRRL Y-1626</strain>
    </source>
</reference>
<accession>A0A1B7TJC0</accession>
<evidence type="ECO:0000256" key="3">
    <source>
        <dbReference type="ARBA" id="ARBA00022692"/>
    </source>
</evidence>
<feature type="transmembrane region" description="Helical" evidence="7">
    <location>
        <begin position="194"/>
        <end position="216"/>
    </location>
</feature>
<comment type="subcellular location">
    <subcellularLocation>
        <location evidence="1">Membrane</location>
        <topology evidence="1">Multi-pass membrane protein</topology>
    </subcellularLocation>
</comment>
<feature type="transmembrane region" description="Helical" evidence="7">
    <location>
        <begin position="464"/>
        <end position="485"/>
    </location>
</feature>
<evidence type="ECO:0000256" key="6">
    <source>
        <dbReference type="ARBA" id="ARBA00037968"/>
    </source>
</evidence>
<dbReference type="GO" id="GO:0022857">
    <property type="term" value="F:transmembrane transporter activity"/>
    <property type="evidence" value="ECO:0007669"/>
    <property type="project" value="InterPro"/>
</dbReference>
<evidence type="ECO:0000256" key="1">
    <source>
        <dbReference type="ARBA" id="ARBA00004141"/>
    </source>
</evidence>
<dbReference type="OrthoDB" id="3639251at2759"/>
<dbReference type="FunFam" id="1.20.1250.20:FF:000065">
    <property type="entry name" value="Putative MFS pantothenate transporter"/>
    <property type="match status" value="1"/>
</dbReference>
<keyword evidence="4 7" id="KW-1133">Transmembrane helix</keyword>
<protein>
    <submittedName>
        <fullName evidence="8">MFS general substrate transporter</fullName>
    </submittedName>
</protein>
<evidence type="ECO:0000256" key="4">
    <source>
        <dbReference type="ARBA" id="ARBA00022989"/>
    </source>
</evidence>
<comment type="caution">
    <text evidence="8">The sequence shown here is derived from an EMBL/GenBank/DDBJ whole genome shotgun (WGS) entry which is preliminary data.</text>
</comment>
<proteinExistence type="inferred from homology"/>
<keyword evidence="5 7" id="KW-0472">Membrane</keyword>
<feature type="transmembrane region" description="Helical" evidence="7">
    <location>
        <begin position="370"/>
        <end position="390"/>
    </location>
</feature>
<keyword evidence="2" id="KW-0813">Transport</keyword>
<dbReference type="GO" id="GO:0016020">
    <property type="term" value="C:membrane"/>
    <property type="evidence" value="ECO:0007669"/>
    <property type="project" value="UniProtKB-SubCell"/>
</dbReference>
<sequence length="544" mass="63277">MTNRSYELRNENGRNKFKKFFDEFEYRLNSKDRISRFTSFNLFKFLYPSRVTNSKAEKTLLFKLDILIGLYFLMLCWSKSVDTNAYTSAYVSGMKEDLKMVKNDYVYTSSITGVGAIIFQIPFMYILPRYPAHFVLPIMDLGWTWFTFACYRANSLADFRAYRFIANSFGGAYYPVSQYILGSWYGPDEISSRVFLFFCGQLLGGVTSGLLQARIFKSLNMIHGLAGWRWMFIIDAIAISLPTCFLGFFLIPGTPDKCYSLFLTDEEIKIARARAKRFAINNPKGKLPKFFSWSNWKKLFLSPFFWILCVFDTVSWNNMTAFSGSYTLWLKSLNKYSVVKVNNLSTLPAALGFAYVALCSFGSDFFRCKWAFIFFSNMMNAVSCIILIKWDVSSSAKWFAFLTTYFSVSASPCLWSIINDFLRFDPQLKAMTWIAIYSFSQSTYSWIPTLTWKTVESPKFRTGYIASLCFTLVYACWSIVVLFFYKRNEKNHSVDNGIILYNDDPENKQEIPAFVSQYLELKDDGYYYLRESNKLEYSEEISKE</sequence>
<dbReference type="PANTHER" id="PTHR43791:SF31">
    <property type="entry name" value="VITAMIN H TRANSPORTER"/>
    <property type="match status" value="1"/>
</dbReference>
<evidence type="ECO:0000256" key="5">
    <source>
        <dbReference type="ARBA" id="ARBA00023136"/>
    </source>
</evidence>
<feature type="transmembrane region" description="Helical" evidence="7">
    <location>
        <begin position="160"/>
        <end position="182"/>
    </location>
</feature>
<dbReference type="SUPFAM" id="SSF103473">
    <property type="entry name" value="MFS general substrate transporter"/>
    <property type="match status" value="1"/>
</dbReference>
<dbReference type="Proteomes" id="UP000092321">
    <property type="component" value="Unassembled WGS sequence"/>
</dbReference>
<feature type="transmembrane region" description="Helical" evidence="7">
    <location>
        <begin position="228"/>
        <end position="251"/>
    </location>
</feature>
<gene>
    <name evidence="8" type="ORF">HANVADRAFT_21117</name>
</gene>
<dbReference type="AlphaFoldDB" id="A0A1B7TJC0"/>
<dbReference type="InterPro" id="IPR036259">
    <property type="entry name" value="MFS_trans_sf"/>
</dbReference>
<dbReference type="Pfam" id="PF07690">
    <property type="entry name" value="MFS_1"/>
    <property type="match status" value="1"/>
</dbReference>
<organism evidence="8 9">
    <name type="scientific">Hanseniaspora valbyensis NRRL Y-1626</name>
    <dbReference type="NCBI Taxonomy" id="766949"/>
    <lineage>
        <taxon>Eukaryota</taxon>
        <taxon>Fungi</taxon>
        <taxon>Dikarya</taxon>
        <taxon>Ascomycota</taxon>
        <taxon>Saccharomycotina</taxon>
        <taxon>Saccharomycetes</taxon>
        <taxon>Saccharomycodales</taxon>
        <taxon>Saccharomycodaceae</taxon>
        <taxon>Hanseniaspora</taxon>
    </lineage>
</organism>